<proteinExistence type="predicted"/>
<dbReference type="GO" id="GO:0008757">
    <property type="term" value="F:S-adenosylmethionine-dependent methyltransferase activity"/>
    <property type="evidence" value="ECO:0007669"/>
    <property type="project" value="InterPro"/>
</dbReference>
<name>A0A1F6WAJ3_9BACT</name>
<dbReference type="InterPro" id="IPR029063">
    <property type="entry name" value="SAM-dependent_MTases_sf"/>
</dbReference>
<dbReference type="SUPFAM" id="SSF53335">
    <property type="entry name" value="S-adenosyl-L-methionine-dependent methyltransferases"/>
    <property type="match status" value="1"/>
</dbReference>
<sequence length="204" mass="24224">MTEWDQFFRNKIRQILTEKKSVIDIGGGLRVIKEKNNRYDPKREWIRPLLEKIDYKILDPIPDYHPDIIGDIHSLPFADNSQEAIICIAVLEHVEDPIRAWQEIYRVLKPGGHAFIYVPFLYYYHAEKGYYGDFWRFTRDTVEHLSKSFSKTEIVPVRGAVETWIKLSPIGRFKILEPFWQFIDRITGKYKTNQVSGFNIFLIK</sequence>
<evidence type="ECO:0000259" key="1">
    <source>
        <dbReference type="Pfam" id="PF08241"/>
    </source>
</evidence>
<comment type="caution">
    <text evidence="2">The sequence shown here is derived from an EMBL/GenBank/DDBJ whole genome shotgun (WGS) entry which is preliminary data.</text>
</comment>
<dbReference type="Gene3D" id="3.40.50.150">
    <property type="entry name" value="Vaccinia Virus protein VP39"/>
    <property type="match status" value="1"/>
</dbReference>
<dbReference type="CDD" id="cd02440">
    <property type="entry name" value="AdoMet_MTases"/>
    <property type="match status" value="1"/>
</dbReference>
<feature type="domain" description="Methyltransferase type 11" evidence="1">
    <location>
        <begin position="68"/>
        <end position="116"/>
    </location>
</feature>
<organism evidence="2 3">
    <name type="scientific">Candidatus Nomurabacteria bacterium RIFCSPHIGHO2_12_FULL_37_29</name>
    <dbReference type="NCBI Taxonomy" id="1801759"/>
    <lineage>
        <taxon>Bacteria</taxon>
        <taxon>Candidatus Nomuraibacteriota</taxon>
    </lineage>
</organism>
<evidence type="ECO:0000313" key="3">
    <source>
        <dbReference type="Proteomes" id="UP000177052"/>
    </source>
</evidence>
<dbReference type="AlphaFoldDB" id="A0A1F6WAJ3"/>
<dbReference type="InterPro" id="IPR013216">
    <property type="entry name" value="Methyltransf_11"/>
</dbReference>
<gene>
    <name evidence="2" type="ORF">A3F19_01740</name>
</gene>
<dbReference type="Pfam" id="PF08241">
    <property type="entry name" value="Methyltransf_11"/>
    <property type="match status" value="1"/>
</dbReference>
<dbReference type="EMBL" id="MFUJ01000035">
    <property type="protein sequence ID" value="OGI78919.1"/>
    <property type="molecule type" value="Genomic_DNA"/>
</dbReference>
<accession>A0A1F6WAJ3</accession>
<dbReference type="Proteomes" id="UP000177052">
    <property type="component" value="Unassembled WGS sequence"/>
</dbReference>
<evidence type="ECO:0000313" key="2">
    <source>
        <dbReference type="EMBL" id="OGI78919.1"/>
    </source>
</evidence>
<reference evidence="2 3" key="1">
    <citation type="journal article" date="2016" name="Nat. Commun.">
        <title>Thousands of microbial genomes shed light on interconnected biogeochemical processes in an aquifer system.</title>
        <authorList>
            <person name="Anantharaman K."/>
            <person name="Brown C.T."/>
            <person name="Hug L.A."/>
            <person name="Sharon I."/>
            <person name="Castelle C.J."/>
            <person name="Probst A.J."/>
            <person name="Thomas B.C."/>
            <person name="Singh A."/>
            <person name="Wilkins M.J."/>
            <person name="Karaoz U."/>
            <person name="Brodie E.L."/>
            <person name="Williams K.H."/>
            <person name="Hubbard S.S."/>
            <person name="Banfield J.F."/>
        </authorList>
    </citation>
    <scope>NUCLEOTIDE SEQUENCE [LARGE SCALE GENOMIC DNA]</scope>
</reference>
<protein>
    <recommendedName>
        <fullName evidence="1">Methyltransferase type 11 domain-containing protein</fullName>
    </recommendedName>
</protein>